<protein>
    <submittedName>
        <fullName evidence="2">Uncharacterized protein</fullName>
    </submittedName>
</protein>
<proteinExistence type="predicted"/>
<feature type="transmembrane region" description="Helical" evidence="1">
    <location>
        <begin position="72"/>
        <end position="91"/>
    </location>
</feature>
<reference evidence="2 3" key="1">
    <citation type="submission" date="2024-06" db="EMBL/GenBank/DDBJ databases">
        <title>The Natural Products Discovery Center: Release of the First 8490 Sequenced Strains for Exploring Actinobacteria Biosynthetic Diversity.</title>
        <authorList>
            <person name="Kalkreuter E."/>
            <person name="Kautsar S.A."/>
            <person name="Yang D."/>
            <person name="Bader C.D."/>
            <person name="Teijaro C.N."/>
            <person name="Fluegel L."/>
            <person name="Davis C.M."/>
            <person name="Simpson J.R."/>
            <person name="Lauterbach L."/>
            <person name="Steele A.D."/>
            <person name="Gui C."/>
            <person name="Meng S."/>
            <person name="Li G."/>
            <person name="Viehrig K."/>
            <person name="Ye F."/>
            <person name="Su P."/>
            <person name="Kiefer A.F."/>
            <person name="Nichols A."/>
            <person name="Cepeda A.J."/>
            <person name="Yan W."/>
            <person name="Fan B."/>
            <person name="Jiang Y."/>
            <person name="Adhikari A."/>
            <person name="Zheng C.-J."/>
            <person name="Schuster L."/>
            <person name="Cowan T.M."/>
            <person name="Smanski M.J."/>
            <person name="Chevrette M.G."/>
            <person name="De Carvalho L.P.S."/>
            <person name="Shen B."/>
        </authorList>
    </citation>
    <scope>NUCLEOTIDE SEQUENCE [LARGE SCALE GENOMIC DNA]</scope>
    <source>
        <strain evidence="2 3">NPDC019708</strain>
    </source>
</reference>
<dbReference type="Proteomes" id="UP001550628">
    <property type="component" value="Unassembled WGS sequence"/>
</dbReference>
<name>A0ABV2WT23_9NOCA</name>
<keyword evidence="1" id="KW-1133">Transmembrane helix</keyword>
<evidence type="ECO:0000256" key="1">
    <source>
        <dbReference type="SAM" id="Phobius"/>
    </source>
</evidence>
<sequence>MNTTTTLTTGTTTATVTTGPQKRRDPFDLLGLAVLNTGWYLIIGAGVVLHWAILFPVISAPFLLAGISGYLFGWPVGVAEAAYAVVVIFGFRRRFPDLFARWVTDRARTRFLTWWRYRRNWARLMKACRLAVATETRTVTPKLLAVGIGHGTDRVQLRMLEGQSPADFEMRAEMIAHAFKAEQCHASIVGPATVELRFRFGAALADTVLLPRVDQWTKPEGHPA</sequence>
<keyword evidence="3" id="KW-1185">Reference proteome</keyword>
<keyword evidence="1" id="KW-0812">Transmembrane</keyword>
<gene>
    <name evidence="2" type="ORF">ABZ510_19545</name>
</gene>
<evidence type="ECO:0000313" key="3">
    <source>
        <dbReference type="Proteomes" id="UP001550628"/>
    </source>
</evidence>
<dbReference type="EMBL" id="JBEYBF010000013">
    <property type="protein sequence ID" value="MEU1954045.1"/>
    <property type="molecule type" value="Genomic_DNA"/>
</dbReference>
<dbReference type="RefSeq" id="WP_356954135.1">
    <property type="nucleotide sequence ID" value="NZ_JBEYBD010000001.1"/>
</dbReference>
<comment type="caution">
    <text evidence="2">The sequence shown here is derived from an EMBL/GenBank/DDBJ whole genome shotgun (WGS) entry which is preliminary data.</text>
</comment>
<evidence type="ECO:0000313" key="2">
    <source>
        <dbReference type="EMBL" id="MEU1954045.1"/>
    </source>
</evidence>
<keyword evidence="1" id="KW-0472">Membrane</keyword>
<organism evidence="2 3">
    <name type="scientific">Nocardia rhamnosiphila</name>
    <dbReference type="NCBI Taxonomy" id="426716"/>
    <lineage>
        <taxon>Bacteria</taxon>
        <taxon>Bacillati</taxon>
        <taxon>Actinomycetota</taxon>
        <taxon>Actinomycetes</taxon>
        <taxon>Mycobacteriales</taxon>
        <taxon>Nocardiaceae</taxon>
        <taxon>Nocardia</taxon>
    </lineage>
</organism>
<accession>A0ABV2WT23</accession>
<feature type="transmembrane region" description="Helical" evidence="1">
    <location>
        <begin position="29"/>
        <end position="52"/>
    </location>
</feature>